<organism evidence="2 3">
    <name type="scientific">Massilia litorea</name>
    <dbReference type="NCBI Taxonomy" id="2769491"/>
    <lineage>
        <taxon>Bacteria</taxon>
        <taxon>Pseudomonadati</taxon>
        <taxon>Pseudomonadota</taxon>
        <taxon>Betaproteobacteria</taxon>
        <taxon>Burkholderiales</taxon>
        <taxon>Oxalobacteraceae</taxon>
        <taxon>Telluria group</taxon>
        <taxon>Massilia</taxon>
    </lineage>
</organism>
<feature type="transmembrane region" description="Helical" evidence="1">
    <location>
        <begin position="122"/>
        <end position="144"/>
    </location>
</feature>
<evidence type="ECO:0000256" key="1">
    <source>
        <dbReference type="SAM" id="Phobius"/>
    </source>
</evidence>
<reference evidence="2 3" key="1">
    <citation type="submission" date="2020-10" db="EMBL/GenBank/DDBJ databases">
        <title>Genome sequencing of Massilia sp. LPB0304.</title>
        <authorList>
            <person name="Kim J."/>
        </authorList>
    </citation>
    <scope>NUCLEOTIDE SEQUENCE [LARGE SCALE GENOMIC DNA]</scope>
    <source>
        <strain evidence="2 3">LPB0304</strain>
    </source>
</reference>
<feature type="transmembrane region" description="Helical" evidence="1">
    <location>
        <begin position="81"/>
        <end position="102"/>
    </location>
</feature>
<keyword evidence="1" id="KW-1133">Transmembrane helix</keyword>
<keyword evidence="1" id="KW-0472">Membrane</keyword>
<feature type="transmembrane region" description="Helical" evidence="1">
    <location>
        <begin position="196"/>
        <end position="213"/>
    </location>
</feature>
<sequence length="461" mass="51713">MKTLLLECFQKRRASSIAILLVLGAALLTFWPGILMSDTSSRWAAVLTLKGVLDIRWSLNQWLAPTMTIFMLPFGASANSITLFTAAQLAYLALAGLMWISLTSSERPFWVPLLFALPIMSLYAAFIVPDVWTLAAMIVVIAILSLDTQRLGILSLLLFFLSNIILFGFRQNSLFLLPFVTFLVIKKVSECRWERHILLALMALAISLIAIVPKHIGFMAQTSSAAAPTWELVGMLRIANELHVPVDPKVTLEGIADTNSAINSHSFTTIDSLLWGEGAAVSTGLILSHSDELKSRWFKAVRAYPRLYFLMKLRTYKCMLGLCDQYLQTQVIPLVPEPFLEGRVLGYVGNDGLGRIILDMNAVLAHRAELLFLPLFWLPVSILVFLSQWRLYSAFDRLLIYGAGIYLLSFCILNQAASFRYMLPVFAIYTAYQIRFIGWLSGFLINKLRRSDGHPRKPPPS</sequence>
<feature type="transmembrane region" description="Helical" evidence="1">
    <location>
        <begin position="370"/>
        <end position="392"/>
    </location>
</feature>
<evidence type="ECO:0000313" key="2">
    <source>
        <dbReference type="EMBL" id="QOL51483.1"/>
    </source>
</evidence>
<dbReference type="AlphaFoldDB" id="A0A7L9U8V1"/>
<gene>
    <name evidence="2" type="ORF">LPB04_09635</name>
</gene>
<accession>A0A7L9U8V1</accession>
<protein>
    <submittedName>
        <fullName evidence="2">Uncharacterized protein</fullName>
    </submittedName>
</protein>
<feature type="transmembrane region" description="Helical" evidence="1">
    <location>
        <begin position="151"/>
        <end position="169"/>
    </location>
</feature>
<keyword evidence="1" id="KW-0812">Transmembrane</keyword>
<dbReference type="RefSeq" id="WP_193688457.1">
    <property type="nucleotide sequence ID" value="NZ_CP062941.1"/>
</dbReference>
<dbReference type="KEGG" id="mlir:LPB04_09635"/>
<proteinExistence type="predicted"/>
<dbReference type="EMBL" id="CP062941">
    <property type="protein sequence ID" value="QOL51483.1"/>
    <property type="molecule type" value="Genomic_DNA"/>
</dbReference>
<evidence type="ECO:0000313" key="3">
    <source>
        <dbReference type="Proteomes" id="UP000593875"/>
    </source>
</evidence>
<keyword evidence="3" id="KW-1185">Reference proteome</keyword>
<dbReference type="Proteomes" id="UP000593875">
    <property type="component" value="Chromosome"/>
</dbReference>
<feature type="transmembrane region" description="Helical" evidence="1">
    <location>
        <begin position="423"/>
        <end position="445"/>
    </location>
</feature>
<name>A0A7L9U8V1_9BURK</name>
<feature type="transmembrane region" description="Helical" evidence="1">
    <location>
        <begin position="398"/>
        <end position="416"/>
    </location>
</feature>
<feature type="transmembrane region" description="Helical" evidence="1">
    <location>
        <begin position="16"/>
        <end position="35"/>
    </location>
</feature>